<dbReference type="PANTHER" id="PTHR34456">
    <property type="entry name" value="MITOVIRUS RNA-DEPENDENT RNA POLYMERASE"/>
    <property type="match status" value="1"/>
</dbReference>
<name>A0A8S2A123_ARAAE</name>
<keyword evidence="2" id="KW-1133">Transmembrane helix</keyword>
<dbReference type="Proteomes" id="UP000682877">
    <property type="component" value="Chromosome 3"/>
</dbReference>
<accession>A0A8S2A123</accession>
<evidence type="ECO:0000256" key="2">
    <source>
        <dbReference type="SAM" id="Phobius"/>
    </source>
</evidence>
<evidence type="ECO:0000256" key="1">
    <source>
        <dbReference type="SAM" id="MobiDB-lite"/>
    </source>
</evidence>
<evidence type="ECO:0000313" key="4">
    <source>
        <dbReference type="EMBL" id="CAE5979119.1"/>
    </source>
</evidence>
<reference evidence="4" key="1">
    <citation type="submission" date="2021-01" db="EMBL/GenBank/DDBJ databases">
        <authorList>
            <person name="Bezrukov I."/>
        </authorList>
    </citation>
    <scope>NUCLEOTIDE SEQUENCE</scope>
</reference>
<dbReference type="EMBL" id="LR999453">
    <property type="protein sequence ID" value="CAE5979119.1"/>
    <property type="molecule type" value="Genomic_DNA"/>
</dbReference>
<dbReference type="Pfam" id="PF05919">
    <property type="entry name" value="Mitovir_RNA_pol"/>
    <property type="match status" value="1"/>
</dbReference>
<feature type="compositionally biased region" description="Basic and acidic residues" evidence="1">
    <location>
        <begin position="444"/>
        <end position="464"/>
    </location>
</feature>
<keyword evidence="2" id="KW-0472">Membrane</keyword>
<keyword evidence="2" id="KW-0812">Transmembrane</keyword>
<organism evidence="4 5">
    <name type="scientific">Arabidopsis arenosa</name>
    <name type="common">Sand rock-cress</name>
    <name type="synonym">Cardaminopsis arenosa</name>
    <dbReference type="NCBI Taxonomy" id="38785"/>
    <lineage>
        <taxon>Eukaryota</taxon>
        <taxon>Viridiplantae</taxon>
        <taxon>Streptophyta</taxon>
        <taxon>Embryophyta</taxon>
        <taxon>Tracheophyta</taxon>
        <taxon>Spermatophyta</taxon>
        <taxon>Magnoliopsida</taxon>
        <taxon>eudicotyledons</taxon>
        <taxon>Gunneridae</taxon>
        <taxon>Pentapetalae</taxon>
        <taxon>rosids</taxon>
        <taxon>malvids</taxon>
        <taxon>Brassicales</taxon>
        <taxon>Brassicaceae</taxon>
        <taxon>Camelineae</taxon>
        <taxon>Arabidopsis</taxon>
    </lineage>
</organism>
<evidence type="ECO:0008006" key="6">
    <source>
        <dbReference type="Google" id="ProtNLM"/>
    </source>
</evidence>
<keyword evidence="5" id="KW-1185">Reference proteome</keyword>
<protein>
    <recommendedName>
        <fullName evidence="6">RNA-dependent RNA polymerase</fullName>
    </recommendedName>
</protein>
<dbReference type="PANTHER" id="PTHR34456:SF14">
    <property type="entry name" value="MITOVIRUS RNA-DEPENDENT RNA POLYMERASE"/>
    <property type="match status" value="1"/>
</dbReference>
<evidence type="ECO:0000313" key="5">
    <source>
        <dbReference type="Proteomes" id="UP000682877"/>
    </source>
</evidence>
<feature type="transmembrane region" description="Helical" evidence="2">
    <location>
        <begin position="918"/>
        <end position="943"/>
    </location>
</feature>
<feature type="region of interest" description="Disordered" evidence="1">
    <location>
        <begin position="441"/>
        <end position="492"/>
    </location>
</feature>
<dbReference type="AlphaFoldDB" id="A0A8S2A123"/>
<feature type="signal peptide" evidence="3">
    <location>
        <begin position="1"/>
        <end position="18"/>
    </location>
</feature>
<dbReference type="InterPro" id="IPR008686">
    <property type="entry name" value="RNA_pol_mitovir"/>
</dbReference>
<keyword evidence="3" id="KW-0732">Signal</keyword>
<proteinExistence type="predicted"/>
<gene>
    <name evidence="4" type="ORF">AARE701A_LOCUS8460</name>
</gene>
<evidence type="ECO:0000256" key="3">
    <source>
        <dbReference type="SAM" id="SignalP"/>
    </source>
</evidence>
<sequence>MMVTALQILFSLIRYVTETIRSVSVLFSDSEDEPDDEASSSDKDVSDATLPARTTYSIVIFLAGSVRRDKREMLSISQKGTLSPAMLPRPAYRGIEREDRGGPEQVGLGYRAVSAVGCERGRARTVHRRRVCIREGNHRSDVPLTQPGNGPEGTAAWVMSASRRKAHFELWVIGRASGGQLYLIKGRGTRVLRDRAKPLGCLSRLGDRSAIGVLRDINQGNKCRAYNDAARFHFMEVPGRGKGCSSAPFSHAESQAAPRKARTSHMQGNLHVWFWPGTPRPGRKVFLPLSLARVAPVSGLLVTFQWLFSQSHPWQRTVGAQRCLPGLLGIPTRIPTHHRQLIKVRDDRADQLVRLYLSWFSVCRIIKLAKPIKASTFRTIVTPIKDMGRVKEVCSELKQNVENLFRRYLPWVNSIPLEKGFQFVPSWKSTPNDLSNLVQHKIQRSPEEEEARREARRQLREERKLKKLRPPKPNLQLHMCSKKVTGSDEQPAPKERKETCFFSAMFLEIAAFARQLRIIHSEPDGIFSPGILFQPGYTLYPFDTQFSTWAANEGLRFYEAWPGLVFDSLAMGFDRSSQPLYSGRLAQSLEGGRKAAFVCNRRIPQDGTFHQEGPIHRLAKRRPRFIASFDLSAATDRWPVPVIYELMACLFGQTMASCIVNGALALNSCSLKSVTGRHDEVVFVAGQPLGYYGSWALFALSHHAIVWLAALRAYPHQTRPFLDYALLGDDIVIADRSVAKEYRSLLDALQVDISDAKSIVSETGCLEFAKRFWVKIMSKDLSPPVSAKAVLESYFLVGTQQLAYKYKLSPKTCLSRIQALSSKLLVGPDRLPLEWWIGRGLPLSPYLRGVLIARIRDGMKLKQLTPPPLEMFLCGEPEAISQKTPLIDIRYAPPHPVKRSRTGKSEGQLLFGPSGPALAALGGSPLGILYWIFLLGLVQGWLVRSRQGWLRNTFYWDGAAGNGYRSPTRACSCPGTQCSPDAQEKTEVRNADWNQYDCPEELYRYPESRTRSIQPFIREMAVTVCPKQISQDVTHMPSRRALPEATLKPDRAWKRHFIDRTRPIPPRVRTALYSLHSWALHRNL</sequence>
<feature type="chain" id="PRO_5035868031" description="RNA-dependent RNA polymerase" evidence="3">
    <location>
        <begin position="19"/>
        <end position="1084"/>
    </location>
</feature>